<dbReference type="GO" id="GO:0016042">
    <property type="term" value="P:lipid catabolic process"/>
    <property type="evidence" value="ECO:0007669"/>
    <property type="project" value="UniProtKB-KW"/>
</dbReference>
<feature type="signal peptide" evidence="9">
    <location>
        <begin position="1"/>
        <end position="26"/>
    </location>
</feature>
<dbReference type="GO" id="GO:0016788">
    <property type="term" value="F:hydrolase activity, acting on ester bonds"/>
    <property type="evidence" value="ECO:0007669"/>
    <property type="project" value="InterPro"/>
</dbReference>
<dbReference type="PANTHER" id="PTHR45650:SF75">
    <property type="entry name" value="GDSL-LIKE LIPASE_ACYLHYDROLASE"/>
    <property type="match status" value="1"/>
</dbReference>
<keyword evidence="4 9" id="KW-0732">Signal</keyword>
<keyword evidence="6" id="KW-0442">Lipid degradation</keyword>
<dbReference type="EMBL" id="JARAOO010000013">
    <property type="protein sequence ID" value="KAJ7947209.1"/>
    <property type="molecule type" value="Genomic_DNA"/>
</dbReference>
<dbReference type="Gene3D" id="3.40.50.1110">
    <property type="entry name" value="SGNH hydrolase"/>
    <property type="match status" value="1"/>
</dbReference>
<keyword evidence="11" id="KW-1185">Reference proteome</keyword>
<name>A0AAD7KWK8_QUISA</name>
<dbReference type="PANTHER" id="PTHR45650">
    <property type="entry name" value="GDSL-LIKE LIPASE/ACYLHYDROLASE-RELATED"/>
    <property type="match status" value="1"/>
</dbReference>
<reference evidence="10" key="1">
    <citation type="journal article" date="2023" name="Science">
        <title>Elucidation of the pathway for biosynthesis of saponin adjuvants from the soapbark tree.</title>
        <authorList>
            <person name="Reed J."/>
            <person name="Orme A."/>
            <person name="El-Demerdash A."/>
            <person name="Owen C."/>
            <person name="Martin L.B.B."/>
            <person name="Misra R.C."/>
            <person name="Kikuchi S."/>
            <person name="Rejzek M."/>
            <person name="Martin A.C."/>
            <person name="Harkess A."/>
            <person name="Leebens-Mack J."/>
            <person name="Louveau T."/>
            <person name="Stephenson M.J."/>
            <person name="Osbourn A."/>
        </authorList>
    </citation>
    <scope>NUCLEOTIDE SEQUENCE</scope>
    <source>
        <strain evidence="10">S10</strain>
    </source>
</reference>
<evidence type="ECO:0000256" key="4">
    <source>
        <dbReference type="ARBA" id="ARBA00022729"/>
    </source>
</evidence>
<evidence type="ECO:0000313" key="10">
    <source>
        <dbReference type="EMBL" id="KAJ7947209.1"/>
    </source>
</evidence>
<comment type="subcellular location">
    <subcellularLocation>
        <location evidence="1">Secreted</location>
    </subcellularLocation>
</comment>
<evidence type="ECO:0000256" key="6">
    <source>
        <dbReference type="ARBA" id="ARBA00022963"/>
    </source>
</evidence>
<dbReference type="SUPFAM" id="SSF52266">
    <property type="entry name" value="SGNH hydrolase"/>
    <property type="match status" value="1"/>
</dbReference>
<organism evidence="10 11">
    <name type="scientific">Quillaja saponaria</name>
    <name type="common">Soap bark tree</name>
    <dbReference type="NCBI Taxonomy" id="32244"/>
    <lineage>
        <taxon>Eukaryota</taxon>
        <taxon>Viridiplantae</taxon>
        <taxon>Streptophyta</taxon>
        <taxon>Embryophyta</taxon>
        <taxon>Tracheophyta</taxon>
        <taxon>Spermatophyta</taxon>
        <taxon>Magnoliopsida</taxon>
        <taxon>eudicotyledons</taxon>
        <taxon>Gunneridae</taxon>
        <taxon>Pentapetalae</taxon>
        <taxon>rosids</taxon>
        <taxon>fabids</taxon>
        <taxon>Fabales</taxon>
        <taxon>Quillajaceae</taxon>
        <taxon>Quillaja</taxon>
    </lineage>
</organism>
<dbReference type="CDD" id="cd01837">
    <property type="entry name" value="SGNH_plant_lipase_like"/>
    <property type="match status" value="1"/>
</dbReference>
<feature type="chain" id="PRO_5042273851" evidence="9">
    <location>
        <begin position="27"/>
        <end position="359"/>
    </location>
</feature>
<dbReference type="KEGG" id="qsa:O6P43_032046"/>
<dbReference type="Proteomes" id="UP001163823">
    <property type="component" value="Chromosome 13"/>
</dbReference>
<keyword evidence="8" id="KW-0175">Coiled coil</keyword>
<evidence type="ECO:0000313" key="11">
    <source>
        <dbReference type="Proteomes" id="UP001163823"/>
    </source>
</evidence>
<evidence type="ECO:0000256" key="7">
    <source>
        <dbReference type="ARBA" id="ARBA00023098"/>
    </source>
</evidence>
<dbReference type="AlphaFoldDB" id="A0AAD7KWK8"/>
<dbReference type="GO" id="GO:0005576">
    <property type="term" value="C:extracellular region"/>
    <property type="evidence" value="ECO:0007669"/>
    <property type="project" value="UniProtKB-SubCell"/>
</dbReference>
<evidence type="ECO:0000256" key="3">
    <source>
        <dbReference type="ARBA" id="ARBA00022525"/>
    </source>
</evidence>
<evidence type="ECO:0000256" key="5">
    <source>
        <dbReference type="ARBA" id="ARBA00022801"/>
    </source>
</evidence>
<gene>
    <name evidence="10" type="ORF">O6P43_032046</name>
</gene>
<sequence length="359" mass="39299">MACKTIIWLGVIVLWGVLDKQGFVHGEPQVPCFFIFGDSLSDNGNNNNLLTSAKVNYQPYGIDFLTGPTGRFTNGRTGVDIIAELLGFNNLIPPFATADGLDILKGVNYASGGSGIRDETGQNLGAHISLGLQLIHHKVTISRITKTLRRNDIAEEHLNKCLYYVGIGSNDYVNNYFMPQFYPTSRLFSLQQYAGVLIDQYSLKLRALHQLGARKFALVGLGLIGCTPNALFSNGRNGTSCVEEMNSAVQIFNDKLKSLVDQLNNELSDAKFIYVNTTALLSGDLTSAGFKVFNVGCCPVGKNGLCIPSQTPCQNRTEYIFWDSFHPTEPVNKIAATRSYKASGPFDTYPIDISGLVQQ</sequence>
<keyword evidence="7" id="KW-0443">Lipid metabolism</keyword>
<keyword evidence="5" id="KW-0378">Hydrolase</keyword>
<proteinExistence type="inferred from homology"/>
<evidence type="ECO:0000256" key="2">
    <source>
        <dbReference type="ARBA" id="ARBA00008668"/>
    </source>
</evidence>
<dbReference type="InterPro" id="IPR051238">
    <property type="entry name" value="GDSL_esterase/lipase"/>
</dbReference>
<accession>A0AAD7KWK8</accession>
<dbReference type="InterPro" id="IPR035669">
    <property type="entry name" value="SGNH_plant_lipase-like"/>
</dbReference>
<comment type="similarity">
    <text evidence="2">Belongs to the 'GDSL' lipolytic enzyme family.</text>
</comment>
<dbReference type="InterPro" id="IPR001087">
    <property type="entry name" value="GDSL"/>
</dbReference>
<dbReference type="InterPro" id="IPR036514">
    <property type="entry name" value="SGNH_hydro_sf"/>
</dbReference>
<protein>
    <submittedName>
        <fullName evidence="10">GDSL esterase/lipase</fullName>
    </submittedName>
</protein>
<keyword evidence="3" id="KW-0964">Secreted</keyword>
<evidence type="ECO:0000256" key="8">
    <source>
        <dbReference type="SAM" id="Coils"/>
    </source>
</evidence>
<evidence type="ECO:0000256" key="9">
    <source>
        <dbReference type="SAM" id="SignalP"/>
    </source>
</evidence>
<comment type="caution">
    <text evidence="10">The sequence shown here is derived from an EMBL/GenBank/DDBJ whole genome shotgun (WGS) entry which is preliminary data.</text>
</comment>
<evidence type="ECO:0000256" key="1">
    <source>
        <dbReference type="ARBA" id="ARBA00004613"/>
    </source>
</evidence>
<feature type="coiled-coil region" evidence="8">
    <location>
        <begin position="242"/>
        <end position="273"/>
    </location>
</feature>
<dbReference type="Pfam" id="PF00657">
    <property type="entry name" value="Lipase_GDSL"/>
    <property type="match status" value="1"/>
</dbReference>